<dbReference type="Gene3D" id="3.40.50.720">
    <property type="entry name" value="NAD(P)-binding Rossmann-like Domain"/>
    <property type="match status" value="1"/>
</dbReference>
<sequence length="327" mass="35931">MATFSALRINKKGSIEELHIEQFPIPEPQADQVLVKVEFSTINPSDYLSILGRYPSINPPLTPGFEGSGIVVSSGGGEFADSLLNKRVTFRGQGTWAEYCLIPALNATPLLETISLEQGASLHVNPLTVALFIEKINANSSRAFVQNAAASSLGKQFVKWTQRLGIKSINLVRRQEQVDILKNLGAEHVFNTSEEGWKNKAKDLATELGAKVGFDAIGSIETNDLFEIINNDGVVYNYGLLSGKPCEINPGLLMFQGKRLEGLWLSAWFKEVNYEKRLEACMKVQENIDILASEYNQTVGLDGVKDALASYMTSSTNNKVLIKTQLS</sequence>
<organism evidence="4 5">
    <name type="scientific">Stentor coeruleus</name>
    <dbReference type="NCBI Taxonomy" id="5963"/>
    <lineage>
        <taxon>Eukaryota</taxon>
        <taxon>Sar</taxon>
        <taxon>Alveolata</taxon>
        <taxon>Ciliophora</taxon>
        <taxon>Postciliodesmatophora</taxon>
        <taxon>Heterotrichea</taxon>
        <taxon>Heterotrichida</taxon>
        <taxon>Stentoridae</taxon>
        <taxon>Stentor</taxon>
    </lineage>
</organism>
<dbReference type="SMART" id="SM00829">
    <property type="entry name" value="PKS_ER"/>
    <property type="match status" value="1"/>
</dbReference>
<dbReference type="GO" id="GO:0070402">
    <property type="term" value="F:NADPH binding"/>
    <property type="evidence" value="ECO:0007669"/>
    <property type="project" value="TreeGrafter"/>
</dbReference>
<dbReference type="InterPro" id="IPR036291">
    <property type="entry name" value="NAD(P)-bd_dom_sf"/>
</dbReference>
<evidence type="ECO:0000256" key="2">
    <source>
        <dbReference type="ARBA" id="ARBA00023002"/>
    </source>
</evidence>
<accession>A0A1R2CKV0</accession>
<proteinExistence type="predicted"/>
<protein>
    <recommendedName>
        <fullName evidence="3">Enoyl reductase (ER) domain-containing protein</fullName>
    </recommendedName>
</protein>
<reference evidence="4 5" key="1">
    <citation type="submission" date="2016-11" db="EMBL/GenBank/DDBJ databases">
        <title>The macronuclear genome of Stentor coeruleus: a giant cell with tiny introns.</title>
        <authorList>
            <person name="Slabodnick M."/>
            <person name="Ruby J.G."/>
            <person name="Reiff S.B."/>
            <person name="Swart E.C."/>
            <person name="Gosai S."/>
            <person name="Prabakaran S."/>
            <person name="Witkowska E."/>
            <person name="Larue G.E."/>
            <person name="Fisher S."/>
            <person name="Freeman R.M."/>
            <person name="Gunawardena J."/>
            <person name="Chu W."/>
            <person name="Stover N.A."/>
            <person name="Gregory B.D."/>
            <person name="Nowacki M."/>
            <person name="Derisi J."/>
            <person name="Roy S.W."/>
            <person name="Marshall W.F."/>
            <person name="Sood P."/>
        </authorList>
    </citation>
    <scope>NUCLEOTIDE SEQUENCE [LARGE SCALE GENOMIC DNA]</scope>
    <source>
        <strain evidence="4">WM001</strain>
    </source>
</reference>
<dbReference type="PANTHER" id="PTHR48106:SF18">
    <property type="entry name" value="QUINONE OXIDOREDUCTASE PIG3"/>
    <property type="match status" value="1"/>
</dbReference>
<dbReference type="InterPro" id="IPR020843">
    <property type="entry name" value="ER"/>
</dbReference>
<dbReference type="PANTHER" id="PTHR48106">
    <property type="entry name" value="QUINONE OXIDOREDUCTASE PIG3-RELATED"/>
    <property type="match status" value="1"/>
</dbReference>
<evidence type="ECO:0000256" key="1">
    <source>
        <dbReference type="ARBA" id="ARBA00022857"/>
    </source>
</evidence>
<keyword evidence="5" id="KW-1185">Reference proteome</keyword>
<keyword evidence="1" id="KW-0521">NADP</keyword>
<evidence type="ECO:0000259" key="3">
    <source>
        <dbReference type="SMART" id="SM00829"/>
    </source>
</evidence>
<dbReference type="Proteomes" id="UP000187209">
    <property type="component" value="Unassembled WGS sequence"/>
</dbReference>
<evidence type="ECO:0000313" key="5">
    <source>
        <dbReference type="Proteomes" id="UP000187209"/>
    </source>
</evidence>
<dbReference type="Pfam" id="PF08240">
    <property type="entry name" value="ADH_N"/>
    <property type="match status" value="1"/>
</dbReference>
<name>A0A1R2CKV0_9CILI</name>
<dbReference type="OrthoDB" id="61978at2759"/>
<dbReference type="GO" id="GO:0016651">
    <property type="term" value="F:oxidoreductase activity, acting on NAD(P)H"/>
    <property type="evidence" value="ECO:0007669"/>
    <property type="project" value="TreeGrafter"/>
</dbReference>
<gene>
    <name evidence="4" type="ORF">SteCoe_8199</name>
</gene>
<dbReference type="Pfam" id="PF00107">
    <property type="entry name" value="ADH_zinc_N"/>
    <property type="match status" value="1"/>
</dbReference>
<comment type="caution">
    <text evidence="4">The sequence shown here is derived from an EMBL/GenBank/DDBJ whole genome shotgun (WGS) entry which is preliminary data.</text>
</comment>
<keyword evidence="2" id="KW-0560">Oxidoreductase</keyword>
<dbReference type="InterPro" id="IPR013154">
    <property type="entry name" value="ADH-like_N"/>
</dbReference>
<dbReference type="SUPFAM" id="SSF50129">
    <property type="entry name" value="GroES-like"/>
    <property type="match status" value="1"/>
</dbReference>
<dbReference type="Gene3D" id="3.90.180.10">
    <property type="entry name" value="Medium-chain alcohol dehydrogenases, catalytic domain"/>
    <property type="match status" value="1"/>
</dbReference>
<dbReference type="InterPro" id="IPR011032">
    <property type="entry name" value="GroES-like_sf"/>
</dbReference>
<feature type="domain" description="Enoyl reductase (ER)" evidence="3">
    <location>
        <begin position="13"/>
        <end position="322"/>
    </location>
</feature>
<dbReference type="InterPro" id="IPR013149">
    <property type="entry name" value="ADH-like_C"/>
</dbReference>
<dbReference type="EMBL" id="MPUH01000121">
    <property type="protein sequence ID" value="OMJ89652.1"/>
    <property type="molecule type" value="Genomic_DNA"/>
</dbReference>
<dbReference type="AlphaFoldDB" id="A0A1R2CKV0"/>
<dbReference type="SUPFAM" id="SSF51735">
    <property type="entry name" value="NAD(P)-binding Rossmann-fold domains"/>
    <property type="match status" value="1"/>
</dbReference>
<evidence type="ECO:0000313" key="4">
    <source>
        <dbReference type="EMBL" id="OMJ89652.1"/>
    </source>
</evidence>